<proteinExistence type="predicted"/>
<dbReference type="OrthoDB" id="5592585at2759"/>
<feature type="domain" description="Fungal-type protein kinase" evidence="1">
    <location>
        <begin position="79"/>
        <end position="155"/>
    </location>
</feature>
<protein>
    <recommendedName>
        <fullName evidence="1">Fungal-type protein kinase domain-containing protein</fullName>
    </recommendedName>
</protein>
<organism evidence="2 4">
    <name type="scientific">Sparassis crispa</name>
    <dbReference type="NCBI Taxonomy" id="139825"/>
    <lineage>
        <taxon>Eukaryota</taxon>
        <taxon>Fungi</taxon>
        <taxon>Dikarya</taxon>
        <taxon>Basidiomycota</taxon>
        <taxon>Agaricomycotina</taxon>
        <taxon>Agaricomycetes</taxon>
        <taxon>Polyporales</taxon>
        <taxon>Sparassidaceae</taxon>
        <taxon>Sparassis</taxon>
    </lineage>
</organism>
<dbReference type="GeneID" id="38780937"/>
<evidence type="ECO:0000313" key="3">
    <source>
        <dbReference type="EMBL" id="GBE90261.1"/>
    </source>
</evidence>
<sequence length="199" mass="22427">MNPHVSCLSEEDIGSMNPKSTVASSISCADLYIDVQQHPGLDAFTDPAQGDDRSAHDFILNIYDERTRNRAERGLGMNVACARQHRSFYFSVALSGSRARLIRWDRAGMIVSESVDLHHDAQPICEFLWRYAHASQSQRGHDPTVQPATKEEEKLFRESIKRHVKSQLGLRDQTTLAAAMAEHLPARNCGCCYHSQQQF</sequence>
<dbReference type="EMBL" id="BFAD01000020">
    <property type="protein sequence ID" value="GBE90261.1"/>
    <property type="molecule type" value="Genomic_DNA"/>
</dbReference>
<dbReference type="STRING" id="139825.A0A401GPC7"/>
<dbReference type="Pfam" id="PF17667">
    <property type="entry name" value="Pkinase_fungal"/>
    <property type="match status" value="1"/>
</dbReference>
<keyword evidence="4" id="KW-1185">Reference proteome</keyword>
<evidence type="ECO:0000313" key="4">
    <source>
        <dbReference type="Proteomes" id="UP000287166"/>
    </source>
</evidence>
<gene>
    <name evidence="2" type="ORF">SCP_0510800</name>
    <name evidence="3" type="ORF">SCP_2000040</name>
</gene>
<reference evidence="2 4" key="1">
    <citation type="journal article" date="2018" name="Sci. Rep.">
        <title>Genome sequence of the cauliflower mushroom Sparassis crispa (Hanabiratake) and its association with beneficial usage.</title>
        <authorList>
            <person name="Kiyama R."/>
            <person name="Furutani Y."/>
            <person name="Kawaguchi K."/>
            <person name="Nakanishi T."/>
        </authorList>
    </citation>
    <scope>NUCLEOTIDE SEQUENCE [LARGE SCALE GENOMIC DNA]</scope>
</reference>
<dbReference type="InParanoid" id="A0A401GPC7"/>
<dbReference type="InterPro" id="IPR040976">
    <property type="entry name" value="Pkinase_fungal"/>
</dbReference>
<accession>A0A401GPC7</accession>
<evidence type="ECO:0000259" key="1">
    <source>
        <dbReference type="Pfam" id="PF17667"/>
    </source>
</evidence>
<evidence type="ECO:0000313" key="2">
    <source>
        <dbReference type="EMBL" id="GBE84020.1"/>
    </source>
</evidence>
<dbReference type="RefSeq" id="XP_027614933.1">
    <property type="nucleotide sequence ID" value="XM_027759132.1"/>
</dbReference>
<dbReference type="EMBL" id="BFAD01000005">
    <property type="protein sequence ID" value="GBE84020.1"/>
    <property type="molecule type" value="Genomic_DNA"/>
</dbReference>
<dbReference type="AlphaFoldDB" id="A0A401GPC7"/>
<name>A0A401GPC7_9APHY</name>
<dbReference type="Proteomes" id="UP000287166">
    <property type="component" value="Unassembled WGS sequence"/>
</dbReference>
<comment type="caution">
    <text evidence="2">The sequence shown here is derived from an EMBL/GenBank/DDBJ whole genome shotgun (WGS) entry which is preliminary data.</text>
</comment>